<accession>Q93T70</accession>
<dbReference type="Gene3D" id="2.130.10.130">
    <property type="entry name" value="Integrin alpha, N-terminal"/>
    <property type="match status" value="1"/>
</dbReference>
<reference evidence="2" key="1">
    <citation type="submission" date="2001-03" db="EMBL/GenBank/DDBJ databases">
        <title>Ca-binding protein.</title>
        <authorList>
            <person name="Lin R.-F."/>
            <person name="Lee J.-Y."/>
            <person name="Huang T.-C."/>
        </authorList>
    </citation>
    <scope>NUCLEOTIDE SEQUENCE</scope>
    <source>
        <strain evidence="2">RF-1</strain>
    </source>
</reference>
<proteinExistence type="predicted"/>
<name>Q93T70_RIPO1</name>
<protein>
    <submittedName>
        <fullName evidence="2">Ca-binding protein</fullName>
    </submittedName>
</protein>
<evidence type="ECO:0000256" key="1">
    <source>
        <dbReference type="ARBA" id="ARBA00022729"/>
    </source>
</evidence>
<dbReference type="InterPro" id="IPR028994">
    <property type="entry name" value="Integrin_alpha_N"/>
</dbReference>
<dbReference type="EMBL" id="AF364060">
    <property type="protein sequence ID" value="AAK50055.1"/>
    <property type="molecule type" value="Genomic_DNA"/>
</dbReference>
<evidence type="ECO:0000313" key="2">
    <source>
        <dbReference type="EMBL" id="AAK50055.1"/>
    </source>
</evidence>
<keyword evidence="1" id="KW-0732">Signal</keyword>
<dbReference type="Pfam" id="PF13517">
    <property type="entry name" value="FG-GAP_3"/>
    <property type="match status" value="2"/>
</dbReference>
<dbReference type="AlphaFoldDB" id="Q93T70"/>
<dbReference type="InterPro" id="IPR013517">
    <property type="entry name" value="FG-GAP"/>
</dbReference>
<organism evidence="2">
    <name type="scientific">Rippkaea orientalis (strain PCC 8801 / RF-1)</name>
    <name type="common">Cyanothece sp. (strain PCC 8801)</name>
    <dbReference type="NCBI Taxonomy" id="41431"/>
    <lineage>
        <taxon>Bacteria</taxon>
        <taxon>Bacillati</taxon>
        <taxon>Cyanobacteriota</taxon>
        <taxon>Cyanophyceae</taxon>
        <taxon>Oscillatoriophycideae</taxon>
        <taxon>Chroococcales</taxon>
        <taxon>Aphanothecaceae</taxon>
        <taxon>Rippkaea</taxon>
        <taxon>Rippkaea orientalis</taxon>
    </lineage>
</organism>
<sequence>MAFPSLTFLQNEGFTVSDGYTSQDSTPRILADINADGLDDIVGFSEDAVYVSYQLADGLFTQYRELTFGQVSNFTGLQGYTDNTYVRTFGDVDGDGDDDLLAFTPTGIQLSINAGTDLTTDYRNDSAVGFQTAAGVTITAAVDGTNFTDPAQWTNQDETPRYFTDIDGDGDADLIGFGLDNTYYALGNGDGTFASGEASGFWDGAADQPFFSVDQGWTSDNSTPRLLGDLNGDGWADIIGFAQEGIDFTAFGGTADEGGVFVALSELDGTFGTPTQLTIGGTTDFFEDVWSSQDETPFYLVDIDNSGDLDIVGFGPSSIFYALGDGAGGFAAFVELESDAFTAASGFGSNNETPRFFTDLNGDTIADILGFGQSTVSSSENVFATDPTIGFDESTTTTIGAPSAFTINDGGWTSQTETTRFLTDVDGDGDDDILGFGLNNVYISVNEGGSFVEPVSVTITGATGFTSSNGGWSDQNLATRLIGDVNNDGRADIIGFGGGGTVFRALGTGTGFGTSSTISFTGDTTFTTTNGWTSQDETPRFLVDLNNDGFDDLIGFGGTSVFVSMNNAGIFGAVEQIEIGGATGFTINNGGWASQTQTPRLLGDITGDGFADIVGFGGASVFVAEGVGDGTFGDATAITFDGGTQFTIAQGWADNNVTPRELTDIDGDGALDIVGFGGNFVFASLNDGSGNFGAVQQLDFDGLSQFNINNGGWANQDTTPRFFGEIDGSAGSELLAFGGNYIFGADVTA</sequence>
<dbReference type="SUPFAM" id="SSF69318">
    <property type="entry name" value="Integrin alpha N-terminal domain"/>
    <property type="match status" value="2"/>
</dbReference>